<dbReference type="InterPro" id="IPR011050">
    <property type="entry name" value="Pectin_lyase_fold/virulence"/>
</dbReference>
<dbReference type="GO" id="GO:0004650">
    <property type="term" value="F:polygalacturonase activity"/>
    <property type="evidence" value="ECO:0007669"/>
    <property type="project" value="InterPro"/>
</dbReference>
<sequence length="482" mass="52003">MDKIFFVCFVGLLIVAQGTEESILSEDISVLGELESLDIEGGGDIELLDYPSWTSERGNKVLVNVDGFGAAGDGVSDDTQAFVDAWKQACSTPKSVFLVPIGRRYLVNATRFKGPCADKLIIQIDGTIVAPDEPKTWDPENPRIWLDFSNLNRVIFQGGGVIDGSGSKWWAASCKRNKSNPCKGAPTALTIDSSSAVKVKGLTIRNSQQMHFVISRCKSVRLSDIQISAPGDSPNTDGIHITGSTNVVLQNCKIGTGDDCVSIVNGSSSIKMKTIYCGPGHGISSTVSKVFDTHSSGVNFSSTSIGSLGKNNSTGIVTQVVLDTAFLRETTNGLRIKTWQGGSGYVSSVRYQNVRMEDVSNPIIVDQFYCDSPVTCKNLTSAVEINGIMYRNITGTSKSTRAMKFACSDTVPCKHIVLNNINLEKKDGTVETYCNSATGFGYGYVEPSAECLASSDKDFIIEQTKDIEPAKTNREDLIHTEL</sequence>
<evidence type="ECO:0000256" key="5">
    <source>
        <dbReference type="ARBA" id="ARBA00022801"/>
    </source>
</evidence>
<comment type="caution">
    <text evidence="10">The sequence shown here is derived from an EMBL/GenBank/DDBJ whole genome shotgun (WGS) entry which is preliminary data.</text>
</comment>
<dbReference type="GO" id="GO:0071555">
    <property type="term" value="P:cell wall organization"/>
    <property type="evidence" value="ECO:0007669"/>
    <property type="project" value="UniProtKB-KW"/>
</dbReference>
<evidence type="ECO:0000256" key="3">
    <source>
        <dbReference type="ARBA" id="ARBA00022512"/>
    </source>
</evidence>
<evidence type="ECO:0000256" key="1">
    <source>
        <dbReference type="ARBA" id="ARBA00004191"/>
    </source>
</evidence>
<dbReference type="OrthoDB" id="187139at2759"/>
<evidence type="ECO:0000256" key="4">
    <source>
        <dbReference type="ARBA" id="ARBA00022525"/>
    </source>
</evidence>
<evidence type="ECO:0000256" key="6">
    <source>
        <dbReference type="ARBA" id="ARBA00023295"/>
    </source>
</evidence>
<evidence type="ECO:0000256" key="9">
    <source>
        <dbReference type="SAM" id="SignalP"/>
    </source>
</evidence>
<dbReference type="Gramene" id="PSS26871">
    <property type="protein sequence ID" value="PSS26871"/>
    <property type="gene ID" value="CEY00_Acc08167"/>
</dbReference>
<dbReference type="FunCoup" id="A0A2R6REA1">
    <property type="interactions" value="81"/>
</dbReference>
<evidence type="ECO:0000313" key="11">
    <source>
        <dbReference type="Proteomes" id="UP000241394"/>
    </source>
</evidence>
<name>A0A2R6REA1_ACTCC</name>
<keyword evidence="11" id="KW-1185">Reference proteome</keyword>
<feature type="chain" id="PRO_5015306119" evidence="9">
    <location>
        <begin position="19"/>
        <end position="482"/>
    </location>
</feature>
<dbReference type="STRING" id="1590841.A0A2R6REA1"/>
<keyword evidence="7" id="KW-0961">Cell wall biogenesis/degradation</keyword>
<evidence type="ECO:0000313" key="10">
    <source>
        <dbReference type="EMBL" id="PSS26871.1"/>
    </source>
</evidence>
<dbReference type="SUPFAM" id="SSF51126">
    <property type="entry name" value="Pectin lyase-like"/>
    <property type="match status" value="1"/>
</dbReference>
<dbReference type="InterPro" id="IPR012334">
    <property type="entry name" value="Pectin_lyas_fold"/>
</dbReference>
<reference evidence="10 11" key="1">
    <citation type="submission" date="2017-07" db="EMBL/GenBank/DDBJ databases">
        <title>An improved, manually edited Actinidia chinensis var. chinensis (kiwifruit) genome highlights the challenges associated with draft genomes and gene prediction in plants.</title>
        <authorList>
            <person name="Pilkington S."/>
            <person name="Crowhurst R."/>
            <person name="Hilario E."/>
            <person name="Nardozza S."/>
            <person name="Fraser L."/>
            <person name="Peng Y."/>
            <person name="Gunaseelan K."/>
            <person name="Simpson R."/>
            <person name="Tahir J."/>
            <person name="Deroles S."/>
            <person name="Templeton K."/>
            <person name="Luo Z."/>
            <person name="Davy M."/>
            <person name="Cheng C."/>
            <person name="Mcneilage M."/>
            <person name="Scaglione D."/>
            <person name="Liu Y."/>
            <person name="Zhang Q."/>
            <person name="Datson P."/>
            <person name="De Silva N."/>
            <person name="Gardiner S."/>
            <person name="Bassett H."/>
            <person name="Chagne D."/>
            <person name="Mccallum J."/>
            <person name="Dzierzon H."/>
            <person name="Deng C."/>
            <person name="Wang Y.-Y."/>
            <person name="Barron N."/>
            <person name="Manako K."/>
            <person name="Bowen J."/>
            <person name="Foster T."/>
            <person name="Erridge Z."/>
            <person name="Tiffin H."/>
            <person name="Waite C."/>
            <person name="Davies K."/>
            <person name="Grierson E."/>
            <person name="Laing W."/>
            <person name="Kirk R."/>
            <person name="Chen X."/>
            <person name="Wood M."/>
            <person name="Montefiori M."/>
            <person name="Brummell D."/>
            <person name="Schwinn K."/>
            <person name="Catanach A."/>
            <person name="Fullerton C."/>
            <person name="Li D."/>
            <person name="Meiyalaghan S."/>
            <person name="Nieuwenhuizen N."/>
            <person name="Read N."/>
            <person name="Prakash R."/>
            <person name="Hunter D."/>
            <person name="Zhang H."/>
            <person name="Mckenzie M."/>
            <person name="Knabel M."/>
            <person name="Harris A."/>
            <person name="Allan A."/>
            <person name="Chen A."/>
            <person name="Janssen B."/>
            <person name="Plunkett B."/>
            <person name="Dwamena C."/>
            <person name="Voogd C."/>
            <person name="Leif D."/>
            <person name="Lafferty D."/>
            <person name="Souleyre E."/>
            <person name="Varkonyi-Gasic E."/>
            <person name="Gambi F."/>
            <person name="Hanley J."/>
            <person name="Yao J.-L."/>
            <person name="Cheung J."/>
            <person name="David K."/>
            <person name="Warren B."/>
            <person name="Marsh K."/>
            <person name="Snowden K."/>
            <person name="Lin-Wang K."/>
            <person name="Brian L."/>
            <person name="Martinez-Sanchez M."/>
            <person name="Wang M."/>
            <person name="Ileperuma N."/>
            <person name="Macnee N."/>
            <person name="Campin R."/>
            <person name="Mcatee P."/>
            <person name="Drummond R."/>
            <person name="Espley R."/>
            <person name="Ireland H."/>
            <person name="Wu R."/>
            <person name="Atkinson R."/>
            <person name="Karunairetnam S."/>
            <person name="Bulley S."/>
            <person name="Chunkath S."/>
            <person name="Hanley Z."/>
            <person name="Storey R."/>
            <person name="Thrimawithana A."/>
            <person name="Thomson S."/>
            <person name="David C."/>
            <person name="Testolin R."/>
        </authorList>
    </citation>
    <scope>NUCLEOTIDE SEQUENCE [LARGE SCALE GENOMIC DNA]</scope>
    <source>
        <strain evidence="11">cv. Red5</strain>
        <tissue evidence="10">Young leaf</tissue>
    </source>
</reference>
<keyword evidence="5 8" id="KW-0378">Hydrolase</keyword>
<dbReference type="OMA" id="RFSNVVM"/>
<dbReference type="Pfam" id="PF00295">
    <property type="entry name" value="Glyco_hydro_28"/>
    <property type="match status" value="2"/>
</dbReference>
<comment type="similarity">
    <text evidence="2 8">Belongs to the glycosyl hydrolase 28 family.</text>
</comment>
<protein>
    <submittedName>
        <fullName evidence="10">Polygalacturonaseprecursor</fullName>
    </submittedName>
</protein>
<keyword evidence="4" id="KW-0964">Secreted</keyword>
<comment type="subcellular location">
    <subcellularLocation>
        <location evidence="1">Secreted</location>
        <location evidence="1">Cell wall</location>
    </subcellularLocation>
</comment>
<dbReference type="Proteomes" id="UP000241394">
    <property type="component" value="Chromosome LG7"/>
</dbReference>
<evidence type="ECO:0000256" key="7">
    <source>
        <dbReference type="ARBA" id="ARBA00023316"/>
    </source>
</evidence>
<reference evidence="11" key="2">
    <citation type="journal article" date="2018" name="BMC Genomics">
        <title>A manually annotated Actinidia chinensis var. chinensis (kiwifruit) genome highlights the challenges associated with draft genomes and gene prediction in plants.</title>
        <authorList>
            <person name="Pilkington S.M."/>
            <person name="Crowhurst R."/>
            <person name="Hilario E."/>
            <person name="Nardozza S."/>
            <person name="Fraser L."/>
            <person name="Peng Y."/>
            <person name="Gunaseelan K."/>
            <person name="Simpson R."/>
            <person name="Tahir J."/>
            <person name="Deroles S.C."/>
            <person name="Templeton K."/>
            <person name="Luo Z."/>
            <person name="Davy M."/>
            <person name="Cheng C."/>
            <person name="McNeilage M."/>
            <person name="Scaglione D."/>
            <person name="Liu Y."/>
            <person name="Zhang Q."/>
            <person name="Datson P."/>
            <person name="De Silva N."/>
            <person name="Gardiner S.E."/>
            <person name="Bassett H."/>
            <person name="Chagne D."/>
            <person name="McCallum J."/>
            <person name="Dzierzon H."/>
            <person name="Deng C."/>
            <person name="Wang Y.Y."/>
            <person name="Barron L."/>
            <person name="Manako K."/>
            <person name="Bowen J."/>
            <person name="Foster T.M."/>
            <person name="Erridge Z.A."/>
            <person name="Tiffin H."/>
            <person name="Waite C.N."/>
            <person name="Davies K.M."/>
            <person name="Grierson E.P."/>
            <person name="Laing W.A."/>
            <person name="Kirk R."/>
            <person name="Chen X."/>
            <person name="Wood M."/>
            <person name="Montefiori M."/>
            <person name="Brummell D.A."/>
            <person name="Schwinn K.E."/>
            <person name="Catanach A."/>
            <person name="Fullerton C."/>
            <person name="Li D."/>
            <person name="Meiyalaghan S."/>
            <person name="Nieuwenhuizen N."/>
            <person name="Read N."/>
            <person name="Prakash R."/>
            <person name="Hunter D."/>
            <person name="Zhang H."/>
            <person name="McKenzie M."/>
            <person name="Knabel M."/>
            <person name="Harris A."/>
            <person name="Allan A.C."/>
            <person name="Gleave A."/>
            <person name="Chen A."/>
            <person name="Janssen B.J."/>
            <person name="Plunkett B."/>
            <person name="Ampomah-Dwamena C."/>
            <person name="Voogd C."/>
            <person name="Leif D."/>
            <person name="Lafferty D."/>
            <person name="Souleyre E.J.F."/>
            <person name="Varkonyi-Gasic E."/>
            <person name="Gambi F."/>
            <person name="Hanley J."/>
            <person name="Yao J.L."/>
            <person name="Cheung J."/>
            <person name="David K.M."/>
            <person name="Warren B."/>
            <person name="Marsh K."/>
            <person name="Snowden K.C."/>
            <person name="Lin-Wang K."/>
            <person name="Brian L."/>
            <person name="Martinez-Sanchez M."/>
            <person name="Wang M."/>
            <person name="Ileperuma N."/>
            <person name="Macnee N."/>
            <person name="Campin R."/>
            <person name="McAtee P."/>
            <person name="Drummond R.S.M."/>
            <person name="Espley R.V."/>
            <person name="Ireland H.S."/>
            <person name="Wu R."/>
            <person name="Atkinson R.G."/>
            <person name="Karunairetnam S."/>
            <person name="Bulley S."/>
            <person name="Chunkath S."/>
            <person name="Hanley Z."/>
            <person name="Storey R."/>
            <person name="Thrimawithana A.H."/>
            <person name="Thomson S."/>
            <person name="David C."/>
            <person name="Testolin R."/>
            <person name="Huang H."/>
            <person name="Hellens R.P."/>
            <person name="Schaffer R.J."/>
        </authorList>
    </citation>
    <scope>NUCLEOTIDE SEQUENCE [LARGE SCALE GENOMIC DNA]</scope>
    <source>
        <strain evidence="11">cv. Red5</strain>
    </source>
</reference>
<proteinExistence type="inferred from homology"/>
<accession>A0A2R6REA1</accession>
<dbReference type="PANTHER" id="PTHR31375">
    <property type="match status" value="1"/>
</dbReference>
<dbReference type="InterPro" id="IPR000743">
    <property type="entry name" value="Glyco_hydro_28"/>
</dbReference>
<dbReference type="Gene3D" id="2.160.20.10">
    <property type="entry name" value="Single-stranded right-handed beta-helix, Pectin lyase-like"/>
    <property type="match status" value="1"/>
</dbReference>
<keyword evidence="6 8" id="KW-0326">Glycosidase</keyword>
<dbReference type="EMBL" id="NKQK01000007">
    <property type="protein sequence ID" value="PSS26871.1"/>
    <property type="molecule type" value="Genomic_DNA"/>
</dbReference>
<keyword evidence="9" id="KW-0732">Signal</keyword>
<evidence type="ECO:0000256" key="2">
    <source>
        <dbReference type="ARBA" id="ARBA00008834"/>
    </source>
</evidence>
<gene>
    <name evidence="10" type="ORF">CEY00_Acc08167</name>
</gene>
<feature type="signal peptide" evidence="9">
    <location>
        <begin position="1"/>
        <end position="18"/>
    </location>
</feature>
<dbReference type="InParanoid" id="A0A2R6REA1"/>
<dbReference type="GO" id="GO:0005975">
    <property type="term" value="P:carbohydrate metabolic process"/>
    <property type="evidence" value="ECO:0007669"/>
    <property type="project" value="InterPro"/>
</dbReference>
<organism evidence="10 11">
    <name type="scientific">Actinidia chinensis var. chinensis</name>
    <name type="common">Chinese soft-hair kiwi</name>
    <dbReference type="NCBI Taxonomy" id="1590841"/>
    <lineage>
        <taxon>Eukaryota</taxon>
        <taxon>Viridiplantae</taxon>
        <taxon>Streptophyta</taxon>
        <taxon>Embryophyta</taxon>
        <taxon>Tracheophyta</taxon>
        <taxon>Spermatophyta</taxon>
        <taxon>Magnoliopsida</taxon>
        <taxon>eudicotyledons</taxon>
        <taxon>Gunneridae</taxon>
        <taxon>Pentapetalae</taxon>
        <taxon>asterids</taxon>
        <taxon>Ericales</taxon>
        <taxon>Actinidiaceae</taxon>
        <taxon>Actinidia</taxon>
    </lineage>
</organism>
<dbReference type="AlphaFoldDB" id="A0A2R6REA1"/>
<keyword evidence="3" id="KW-0134">Cell wall</keyword>
<evidence type="ECO:0000256" key="8">
    <source>
        <dbReference type="RuleBase" id="RU361169"/>
    </source>
</evidence>